<feature type="binding site" evidence="16">
    <location>
        <position position="126"/>
    </location>
    <ligand>
        <name>ATP</name>
        <dbReference type="ChEBI" id="CHEBI:30616"/>
    </ligand>
</feature>
<keyword evidence="16" id="KW-0479">Metal-binding</keyword>
<feature type="binding site" evidence="16">
    <location>
        <begin position="101"/>
        <end position="104"/>
    </location>
    <ligand>
        <name>substrate</name>
    </ligand>
</feature>
<feature type="active site" description="Proton acceptor" evidence="16">
    <location>
        <position position="103"/>
    </location>
</feature>
<comment type="pathway">
    <text evidence="4 16">Cofactor biosynthesis; coenzyme A biosynthesis; CoA from (R)-pantothenate: step 1/5.</text>
</comment>
<evidence type="ECO:0000313" key="18">
    <source>
        <dbReference type="Proteomes" id="UP000494216"/>
    </source>
</evidence>
<keyword evidence="10 16" id="KW-0418">Kinase</keyword>
<evidence type="ECO:0000256" key="4">
    <source>
        <dbReference type="ARBA" id="ARBA00005225"/>
    </source>
</evidence>
<keyword evidence="18" id="KW-1185">Reference proteome</keyword>
<dbReference type="SUPFAM" id="SSF53067">
    <property type="entry name" value="Actin-like ATPase domain"/>
    <property type="match status" value="2"/>
</dbReference>
<comment type="subcellular location">
    <subcellularLocation>
        <location evidence="3 16">Cytoplasm</location>
    </subcellularLocation>
</comment>
<dbReference type="InterPro" id="IPR043129">
    <property type="entry name" value="ATPase_NBD"/>
</dbReference>
<evidence type="ECO:0000256" key="10">
    <source>
        <dbReference type="ARBA" id="ARBA00022777"/>
    </source>
</evidence>
<dbReference type="PANTHER" id="PTHR34265:SF1">
    <property type="entry name" value="TYPE III PANTOTHENATE KINASE"/>
    <property type="match status" value="1"/>
</dbReference>
<proteinExistence type="inferred from homology"/>
<feature type="binding site" evidence="16">
    <location>
        <position position="177"/>
    </location>
    <ligand>
        <name>substrate</name>
    </ligand>
</feature>
<evidence type="ECO:0000256" key="5">
    <source>
        <dbReference type="ARBA" id="ARBA00011738"/>
    </source>
</evidence>
<dbReference type="Pfam" id="PF03309">
    <property type="entry name" value="Pan_kinase"/>
    <property type="match status" value="1"/>
</dbReference>
<accession>A0A8S0WQJ3</accession>
<evidence type="ECO:0000256" key="2">
    <source>
        <dbReference type="ARBA" id="ARBA00001958"/>
    </source>
</evidence>
<dbReference type="PANTHER" id="PTHR34265">
    <property type="entry name" value="TYPE III PANTOTHENATE KINASE"/>
    <property type="match status" value="1"/>
</dbReference>
<comment type="cofactor">
    <cofactor evidence="16">
        <name>NH4(+)</name>
        <dbReference type="ChEBI" id="CHEBI:28938"/>
    </cofactor>
    <cofactor evidence="16">
        <name>K(+)</name>
        <dbReference type="ChEBI" id="CHEBI:29103"/>
    </cofactor>
    <text evidence="16">A monovalent cation. Ammonium or potassium.</text>
</comment>
<evidence type="ECO:0000256" key="3">
    <source>
        <dbReference type="ARBA" id="ARBA00004496"/>
    </source>
</evidence>
<evidence type="ECO:0000256" key="16">
    <source>
        <dbReference type="HAMAP-Rule" id="MF_01274"/>
    </source>
</evidence>
<evidence type="ECO:0000256" key="6">
    <source>
        <dbReference type="ARBA" id="ARBA00012102"/>
    </source>
</evidence>
<comment type="catalytic activity">
    <reaction evidence="1 16">
        <text>(R)-pantothenate + ATP = (R)-4'-phosphopantothenate + ADP + H(+)</text>
        <dbReference type="Rhea" id="RHEA:16373"/>
        <dbReference type="ChEBI" id="CHEBI:10986"/>
        <dbReference type="ChEBI" id="CHEBI:15378"/>
        <dbReference type="ChEBI" id="CHEBI:29032"/>
        <dbReference type="ChEBI" id="CHEBI:30616"/>
        <dbReference type="ChEBI" id="CHEBI:456216"/>
        <dbReference type="EC" id="2.7.1.33"/>
    </reaction>
</comment>
<evidence type="ECO:0000256" key="15">
    <source>
        <dbReference type="ARBA" id="ARBA00040883"/>
    </source>
</evidence>
<comment type="similarity">
    <text evidence="14 16">Belongs to the type III pantothenate kinase family.</text>
</comment>
<keyword evidence="9 16" id="KW-0547">Nucleotide-binding</keyword>
<dbReference type="GO" id="GO:0015937">
    <property type="term" value="P:coenzyme A biosynthetic process"/>
    <property type="evidence" value="ECO:0007669"/>
    <property type="project" value="UniProtKB-UniRule"/>
</dbReference>
<evidence type="ECO:0000256" key="11">
    <source>
        <dbReference type="ARBA" id="ARBA00022840"/>
    </source>
</evidence>
<dbReference type="AlphaFoldDB" id="A0A8S0WQJ3"/>
<dbReference type="Proteomes" id="UP000494216">
    <property type="component" value="Unassembled WGS sequence"/>
</dbReference>
<comment type="function">
    <text evidence="16">Catalyzes the phosphorylation of pantothenate (Pan), the first step in CoA biosynthesis.</text>
</comment>
<gene>
    <name evidence="16 17" type="primary">coaX</name>
    <name evidence="17" type="ORF">METHB2_410021</name>
</gene>
<dbReference type="GO" id="GO:0004594">
    <property type="term" value="F:pantothenate kinase activity"/>
    <property type="evidence" value="ECO:0007669"/>
    <property type="project" value="UniProtKB-UniRule"/>
</dbReference>
<feature type="binding site" evidence="16">
    <location>
        <begin position="6"/>
        <end position="13"/>
    </location>
    <ligand>
        <name>ATP</name>
        <dbReference type="ChEBI" id="CHEBI:30616"/>
    </ligand>
</feature>
<keyword evidence="13 16" id="KW-0173">Coenzyme A biosynthesis</keyword>
<evidence type="ECO:0000256" key="13">
    <source>
        <dbReference type="ARBA" id="ARBA00022993"/>
    </source>
</evidence>
<keyword evidence="7 16" id="KW-0963">Cytoplasm</keyword>
<dbReference type="EMBL" id="CADCXN010000071">
    <property type="protein sequence ID" value="CAA9891479.1"/>
    <property type="molecule type" value="Genomic_DNA"/>
</dbReference>
<dbReference type="GO" id="GO:0046872">
    <property type="term" value="F:metal ion binding"/>
    <property type="evidence" value="ECO:0007669"/>
    <property type="project" value="UniProtKB-KW"/>
</dbReference>
<comment type="cofactor">
    <cofactor evidence="2">
        <name>K(+)</name>
        <dbReference type="ChEBI" id="CHEBI:29103"/>
    </cofactor>
</comment>
<evidence type="ECO:0000256" key="1">
    <source>
        <dbReference type="ARBA" id="ARBA00001206"/>
    </source>
</evidence>
<dbReference type="CDD" id="cd24015">
    <property type="entry name" value="ASKHA_NBD_PanK-III"/>
    <property type="match status" value="1"/>
</dbReference>
<dbReference type="GO" id="GO:0005524">
    <property type="term" value="F:ATP binding"/>
    <property type="evidence" value="ECO:0007669"/>
    <property type="project" value="UniProtKB-UniRule"/>
</dbReference>
<keyword evidence="11 16" id="KW-0067">ATP-binding</keyword>
<evidence type="ECO:0000256" key="9">
    <source>
        <dbReference type="ARBA" id="ARBA00022741"/>
    </source>
</evidence>
<protein>
    <recommendedName>
        <fullName evidence="15 16">Type III pantothenate kinase</fullName>
        <ecNumber evidence="6 16">2.7.1.33</ecNumber>
    </recommendedName>
    <alternativeName>
        <fullName evidence="16">PanK-III</fullName>
    </alternativeName>
    <alternativeName>
        <fullName evidence="16">Pantothenic acid kinase</fullName>
    </alternativeName>
</protein>
<dbReference type="NCBIfam" id="TIGR00671">
    <property type="entry name" value="baf"/>
    <property type="match status" value="1"/>
</dbReference>
<dbReference type="Gene3D" id="3.30.420.40">
    <property type="match status" value="2"/>
</dbReference>
<keyword evidence="12 16" id="KW-0630">Potassium</keyword>
<evidence type="ECO:0000256" key="7">
    <source>
        <dbReference type="ARBA" id="ARBA00022490"/>
    </source>
</evidence>
<keyword evidence="8 16" id="KW-0808">Transferase</keyword>
<evidence type="ECO:0000256" key="12">
    <source>
        <dbReference type="ARBA" id="ARBA00022958"/>
    </source>
</evidence>
<dbReference type="HAMAP" id="MF_01274">
    <property type="entry name" value="Pantothen_kinase_3"/>
    <property type="match status" value="1"/>
</dbReference>
<dbReference type="GO" id="GO:0005737">
    <property type="term" value="C:cytoplasm"/>
    <property type="evidence" value="ECO:0007669"/>
    <property type="project" value="UniProtKB-SubCell"/>
</dbReference>
<feature type="binding site" evidence="16">
    <location>
        <position position="123"/>
    </location>
    <ligand>
        <name>K(+)</name>
        <dbReference type="ChEBI" id="CHEBI:29103"/>
    </ligand>
</feature>
<feature type="binding site" evidence="16">
    <location>
        <position position="94"/>
    </location>
    <ligand>
        <name>substrate</name>
    </ligand>
</feature>
<reference evidence="17 18" key="1">
    <citation type="submission" date="2020-02" db="EMBL/GenBank/DDBJ databases">
        <authorList>
            <person name="Hogendoorn C."/>
        </authorList>
    </citation>
    <scope>NUCLEOTIDE SEQUENCE [LARGE SCALE GENOMIC DNA]</scope>
    <source>
        <strain evidence="17">METHB21</strain>
    </source>
</reference>
<organism evidence="17 18">
    <name type="scientific">Candidatus Methylobacter favarea</name>
    <dbReference type="NCBI Taxonomy" id="2707345"/>
    <lineage>
        <taxon>Bacteria</taxon>
        <taxon>Pseudomonadati</taxon>
        <taxon>Pseudomonadota</taxon>
        <taxon>Gammaproteobacteria</taxon>
        <taxon>Methylococcales</taxon>
        <taxon>Methylococcaceae</taxon>
        <taxon>Methylobacter</taxon>
    </lineage>
</organism>
<comment type="caution">
    <text evidence="17">The sequence shown here is derived from an EMBL/GenBank/DDBJ whole genome shotgun (WGS) entry which is preliminary data.</text>
</comment>
<dbReference type="EC" id="2.7.1.33" evidence="6 16"/>
<evidence type="ECO:0000313" key="17">
    <source>
        <dbReference type="EMBL" id="CAA9891479.1"/>
    </source>
</evidence>
<evidence type="ECO:0000256" key="14">
    <source>
        <dbReference type="ARBA" id="ARBA00038036"/>
    </source>
</evidence>
<evidence type="ECO:0000256" key="8">
    <source>
        <dbReference type="ARBA" id="ARBA00022679"/>
    </source>
</evidence>
<comment type="subunit">
    <text evidence="5 16">Homodimer.</text>
</comment>
<sequence length="241" mass="26012">MNLLVDIGNTRLKWGLAEDSHITSGQSQVHHQLDSHKLIEIWKKIAPPRQLAISCVSSSRLVELVRAVAVELWPDIDISIAQSQAQAFGVYNAYEQPRKLGVDRWLSLVAARRYYPGLACITDCGTAITLDLIDAQGRHLGGLISPGLTLMRKSLAQGTEALKWSEMNYAAGLANFTEAAIHSGTLAAACGLIEHVLATQPENIQLILTGGDAGCVAEQLAYKPIIDPDLVLRGLSIVLEG</sequence>
<dbReference type="RefSeq" id="WP_174626341.1">
    <property type="nucleotide sequence ID" value="NZ_CADCXN010000071.1"/>
</dbReference>
<name>A0A8S0WQJ3_9GAMM</name>
<dbReference type="InterPro" id="IPR004619">
    <property type="entry name" value="Type_III_PanK"/>
</dbReference>